<name>A0A448X8J3_9PLAT</name>
<accession>A0A448X8J3</accession>
<dbReference type="Proteomes" id="UP000784294">
    <property type="component" value="Unassembled WGS sequence"/>
</dbReference>
<dbReference type="GO" id="GO:0030286">
    <property type="term" value="C:dynein complex"/>
    <property type="evidence" value="ECO:0007669"/>
    <property type="project" value="InterPro"/>
</dbReference>
<sequence>MLTTGFVTALFSDDERDAIIERIWPVAEAFYRQQELAMTNAVVCAGATPSAGGPVLSAASVGGVSTFTVSPSAQPATPPIGSGVGGTQMAIFSASTATVAGVGPGLHAPPNTTSHSAAAVGGGGTISGLTAAAETTKPGGGGPRSVPITKETVWKYFRACCSARLHIVLAMSPVGPSLRNRCRDFPGIVNCTTIDWFFPWPEQALYAVACSLIDPKVT</sequence>
<dbReference type="InterPro" id="IPR026983">
    <property type="entry name" value="DHC"/>
</dbReference>
<dbReference type="GO" id="GO:0007018">
    <property type="term" value="P:microtubule-based movement"/>
    <property type="evidence" value="ECO:0007669"/>
    <property type="project" value="InterPro"/>
</dbReference>
<gene>
    <name evidence="3" type="ORF">PXEA_LOCUS24323</name>
</gene>
<dbReference type="InterPro" id="IPR027417">
    <property type="entry name" value="P-loop_NTPase"/>
</dbReference>
<comment type="similarity">
    <text evidence="1">Belongs to the dynein heavy chain family.</text>
</comment>
<proteinExistence type="inferred from homology"/>
<comment type="caution">
    <text evidence="3">The sequence shown here is derived from an EMBL/GenBank/DDBJ whole genome shotgun (WGS) entry which is preliminary data.</text>
</comment>
<dbReference type="EMBL" id="CAAALY010116602">
    <property type="protein sequence ID" value="VEL30883.1"/>
    <property type="molecule type" value="Genomic_DNA"/>
</dbReference>
<dbReference type="Gene3D" id="3.40.50.300">
    <property type="entry name" value="P-loop containing nucleotide triphosphate hydrolases"/>
    <property type="match status" value="1"/>
</dbReference>
<evidence type="ECO:0000259" key="2">
    <source>
        <dbReference type="Pfam" id="PF12780"/>
    </source>
</evidence>
<dbReference type="OrthoDB" id="10266008at2759"/>
<dbReference type="InterPro" id="IPR024317">
    <property type="entry name" value="Dynein_heavy_chain_D4_dom"/>
</dbReference>
<keyword evidence="4" id="KW-1185">Reference proteome</keyword>
<organism evidence="3 4">
    <name type="scientific">Protopolystoma xenopodis</name>
    <dbReference type="NCBI Taxonomy" id="117903"/>
    <lineage>
        <taxon>Eukaryota</taxon>
        <taxon>Metazoa</taxon>
        <taxon>Spiralia</taxon>
        <taxon>Lophotrochozoa</taxon>
        <taxon>Platyhelminthes</taxon>
        <taxon>Monogenea</taxon>
        <taxon>Polyopisthocotylea</taxon>
        <taxon>Polystomatidea</taxon>
        <taxon>Polystomatidae</taxon>
        <taxon>Protopolystoma</taxon>
    </lineage>
</organism>
<dbReference type="AlphaFoldDB" id="A0A448X8J3"/>
<protein>
    <recommendedName>
        <fullName evidence="2">Dynein heavy chain AAA module D4 domain-containing protein</fullName>
    </recommendedName>
</protein>
<dbReference type="GO" id="GO:0045505">
    <property type="term" value="F:dynein intermediate chain binding"/>
    <property type="evidence" value="ECO:0007669"/>
    <property type="project" value="InterPro"/>
</dbReference>
<reference evidence="3" key="1">
    <citation type="submission" date="2018-11" db="EMBL/GenBank/DDBJ databases">
        <authorList>
            <consortium name="Pathogen Informatics"/>
        </authorList>
    </citation>
    <scope>NUCLEOTIDE SEQUENCE</scope>
</reference>
<dbReference type="Pfam" id="PF12780">
    <property type="entry name" value="AAA_8"/>
    <property type="match status" value="1"/>
</dbReference>
<evidence type="ECO:0000313" key="3">
    <source>
        <dbReference type="EMBL" id="VEL30883.1"/>
    </source>
</evidence>
<evidence type="ECO:0000256" key="1">
    <source>
        <dbReference type="ARBA" id="ARBA00008887"/>
    </source>
</evidence>
<dbReference type="PANTHER" id="PTHR22878">
    <property type="entry name" value="DYNEIN HEAVY CHAIN 6, AXONEMAL-LIKE-RELATED"/>
    <property type="match status" value="1"/>
</dbReference>
<evidence type="ECO:0000313" key="4">
    <source>
        <dbReference type="Proteomes" id="UP000784294"/>
    </source>
</evidence>
<dbReference type="GO" id="GO:0051959">
    <property type="term" value="F:dynein light intermediate chain binding"/>
    <property type="evidence" value="ECO:0007669"/>
    <property type="project" value="InterPro"/>
</dbReference>
<dbReference type="PANTHER" id="PTHR22878:SF63">
    <property type="entry name" value="DYNEIN AXONEMAL HEAVY CHAIN 10"/>
    <property type="match status" value="1"/>
</dbReference>
<feature type="domain" description="Dynein heavy chain AAA module D4" evidence="2">
    <location>
        <begin position="146"/>
        <end position="214"/>
    </location>
</feature>